<dbReference type="RefSeq" id="WP_386058093.1">
    <property type="nucleotide sequence ID" value="NZ_JBHLTQ010000001.1"/>
</dbReference>
<comment type="caution">
    <text evidence="1">The sequence shown here is derived from an EMBL/GenBank/DDBJ whole genome shotgun (WGS) entry which is preliminary data.</text>
</comment>
<evidence type="ECO:0000313" key="1">
    <source>
        <dbReference type="EMBL" id="MFC0603019.1"/>
    </source>
</evidence>
<evidence type="ECO:0000313" key="2">
    <source>
        <dbReference type="Proteomes" id="UP001589832"/>
    </source>
</evidence>
<gene>
    <name evidence="1" type="ORF">ACFFGA_00505</name>
</gene>
<name>A0ABV6Q439_9FLAO</name>
<proteinExistence type="predicted"/>
<keyword evidence="2" id="KW-1185">Reference proteome</keyword>
<dbReference type="EMBL" id="JBHLTQ010000001">
    <property type="protein sequence ID" value="MFC0603019.1"/>
    <property type="molecule type" value="Genomic_DNA"/>
</dbReference>
<dbReference type="Proteomes" id="UP001589832">
    <property type="component" value="Unassembled WGS sequence"/>
</dbReference>
<sequence>MKSLLNKAILISSLILFFNCSKDDSGGNNIPIEPLNEFGLLEFKIFSNPNLGFDKVLEGSDDTFNYFGYGDSMFSAIANKNVPKVLSKVVQFNPDDGSSIEIEVDANFIPIRFESEEGSEQNRIIYSVYYNENITEITVEEQNSDGTLNFVELITLSGFPHSEGRQNSVNNEDCSEEILPENNSFNICADGNIYEQYGNDWENNSGRTTVRNVGKFINWIVKTFKQRVCPNDDTLGRGYVSGAFSCDELEEPLKSYIRFLDTGEVLRFSNQVNITTNPNCSALRTYYINTEISCDAGESYGWPDEDNKEFMTISVNLFQGIYYANAFWKCTTSNPRVWDFDQGIFTSIQESQIGISLIGYQAAYYNGNSSPVPYDVNRPIELVFRF</sequence>
<protein>
    <submittedName>
        <fullName evidence="1">Uncharacterized protein</fullName>
    </submittedName>
</protein>
<accession>A0ABV6Q439</accession>
<organism evidence="1 2">
    <name type="scientific">Winogradskyella pulchriflava</name>
    <dbReference type="NCBI Taxonomy" id="1110688"/>
    <lineage>
        <taxon>Bacteria</taxon>
        <taxon>Pseudomonadati</taxon>
        <taxon>Bacteroidota</taxon>
        <taxon>Flavobacteriia</taxon>
        <taxon>Flavobacteriales</taxon>
        <taxon>Flavobacteriaceae</taxon>
        <taxon>Winogradskyella</taxon>
    </lineage>
</organism>
<reference evidence="1 2" key="1">
    <citation type="submission" date="2024-09" db="EMBL/GenBank/DDBJ databases">
        <authorList>
            <person name="Sun Q."/>
            <person name="Mori K."/>
        </authorList>
    </citation>
    <scope>NUCLEOTIDE SEQUENCE [LARGE SCALE GENOMIC DNA]</scope>
    <source>
        <strain evidence="1 2">NCAIM B.02481</strain>
    </source>
</reference>